<reference evidence="7" key="1">
    <citation type="journal article" date="2019" name="Int. J. Syst. Evol. Microbiol.">
        <title>The Global Catalogue of Microorganisms (GCM) 10K type strain sequencing project: providing services to taxonomists for standard genome sequencing and annotation.</title>
        <authorList>
            <consortium name="The Broad Institute Genomics Platform"/>
            <consortium name="The Broad Institute Genome Sequencing Center for Infectious Disease"/>
            <person name="Wu L."/>
            <person name="Ma J."/>
        </authorList>
    </citation>
    <scope>NUCLEOTIDE SEQUENCE [LARGE SCALE GENOMIC DNA]</scope>
    <source>
        <strain evidence="7">DT28</strain>
    </source>
</reference>
<sequence length="126" mass="13549">MSLAVTSVYAAALALMYVLLAAFVVRQRVKYKVGLGDKNQPQLLKAIRIHGNFAEYVPFLLVLLALLEARDFGLWQLHLIGGLTLAGRVLHMLGLLQSSGTSIARLVGMILTLAALIIAALLLLVG</sequence>
<dbReference type="Pfam" id="PF01124">
    <property type="entry name" value="MAPEG"/>
    <property type="match status" value="1"/>
</dbReference>
<keyword evidence="7" id="KW-1185">Reference proteome</keyword>
<dbReference type="SUPFAM" id="SSF161084">
    <property type="entry name" value="MAPEG domain-like"/>
    <property type="match status" value="1"/>
</dbReference>
<dbReference type="EMBL" id="JBHSGB010000010">
    <property type="protein sequence ID" value="MFC4655932.1"/>
    <property type="molecule type" value="Genomic_DNA"/>
</dbReference>
<feature type="transmembrane region" description="Helical" evidence="5">
    <location>
        <begin position="46"/>
        <end position="67"/>
    </location>
</feature>
<dbReference type="Gene3D" id="1.20.120.550">
    <property type="entry name" value="Membrane associated eicosanoid/glutathione metabolism-like domain"/>
    <property type="match status" value="1"/>
</dbReference>
<evidence type="ECO:0000256" key="4">
    <source>
        <dbReference type="ARBA" id="ARBA00023136"/>
    </source>
</evidence>
<comment type="subcellular location">
    <subcellularLocation>
        <location evidence="1">Membrane</location>
    </subcellularLocation>
</comment>
<keyword evidence="3 5" id="KW-1133">Transmembrane helix</keyword>
<evidence type="ECO:0000256" key="3">
    <source>
        <dbReference type="ARBA" id="ARBA00022989"/>
    </source>
</evidence>
<gene>
    <name evidence="6" type="ORF">ACFO3I_13025</name>
</gene>
<keyword evidence="4 5" id="KW-0472">Membrane</keyword>
<evidence type="ECO:0000256" key="1">
    <source>
        <dbReference type="ARBA" id="ARBA00004370"/>
    </source>
</evidence>
<proteinExistence type="predicted"/>
<dbReference type="Proteomes" id="UP001595962">
    <property type="component" value="Unassembled WGS sequence"/>
</dbReference>
<feature type="transmembrane region" description="Helical" evidence="5">
    <location>
        <begin position="103"/>
        <end position="125"/>
    </location>
</feature>
<comment type="caution">
    <text evidence="6">The sequence shown here is derived from an EMBL/GenBank/DDBJ whole genome shotgun (WGS) entry which is preliminary data.</text>
</comment>
<keyword evidence="2 5" id="KW-0812">Transmembrane</keyword>
<dbReference type="PANTHER" id="PTHR35814">
    <property type="match status" value="1"/>
</dbReference>
<dbReference type="PANTHER" id="PTHR35814:SF1">
    <property type="entry name" value="GLUTATHIONE S-TRANSFERASE-RELATED"/>
    <property type="match status" value="1"/>
</dbReference>
<dbReference type="RefSeq" id="WP_377334494.1">
    <property type="nucleotide sequence ID" value="NZ_JBHSGB010000010.1"/>
</dbReference>
<organism evidence="6 7">
    <name type="scientific">Rheinheimera marina</name>
    <dbReference type="NCBI Taxonomy" id="1774958"/>
    <lineage>
        <taxon>Bacteria</taxon>
        <taxon>Pseudomonadati</taxon>
        <taxon>Pseudomonadota</taxon>
        <taxon>Gammaproteobacteria</taxon>
        <taxon>Chromatiales</taxon>
        <taxon>Chromatiaceae</taxon>
        <taxon>Rheinheimera</taxon>
    </lineage>
</organism>
<dbReference type="InterPro" id="IPR001129">
    <property type="entry name" value="Membr-assoc_MAPEG"/>
</dbReference>
<protein>
    <submittedName>
        <fullName evidence="6">MAPEG family protein</fullName>
    </submittedName>
</protein>
<evidence type="ECO:0000256" key="2">
    <source>
        <dbReference type="ARBA" id="ARBA00022692"/>
    </source>
</evidence>
<evidence type="ECO:0000256" key="5">
    <source>
        <dbReference type="SAM" id="Phobius"/>
    </source>
</evidence>
<evidence type="ECO:0000313" key="6">
    <source>
        <dbReference type="EMBL" id="MFC4655932.1"/>
    </source>
</evidence>
<feature type="transmembrane region" description="Helical" evidence="5">
    <location>
        <begin position="73"/>
        <end position="91"/>
    </location>
</feature>
<dbReference type="InterPro" id="IPR023352">
    <property type="entry name" value="MAPEG-like_dom_sf"/>
</dbReference>
<accession>A0ABV9JNU4</accession>
<evidence type="ECO:0000313" key="7">
    <source>
        <dbReference type="Proteomes" id="UP001595962"/>
    </source>
</evidence>
<name>A0ABV9JNU4_9GAMM</name>
<feature type="transmembrane region" description="Helical" evidence="5">
    <location>
        <begin position="6"/>
        <end position="25"/>
    </location>
</feature>